<gene>
    <name evidence="3" type="ORF">MAMC_01305</name>
</gene>
<dbReference type="InterPro" id="IPR010982">
    <property type="entry name" value="Lambda_DNA-bd_dom_sf"/>
</dbReference>
<dbReference type="CDD" id="cd00093">
    <property type="entry name" value="HTH_XRE"/>
    <property type="match status" value="1"/>
</dbReference>
<dbReference type="InterPro" id="IPR001387">
    <property type="entry name" value="Cro/C1-type_HTH"/>
</dbReference>
<evidence type="ECO:0000313" key="4">
    <source>
        <dbReference type="Proteomes" id="UP000381693"/>
    </source>
</evidence>
<dbReference type="Gene3D" id="1.10.260.40">
    <property type="entry name" value="lambda repressor-like DNA-binding domains"/>
    <property type="match status" value="1"/>
</dbReference>
<dbReference type="SUPFAM" id="SSF47413">
    <property type="entry name" value="lambda repressor-like DNA-binding domains"/>
    <property type="match status" value="1"/>
</dbReference>
<evidence type="ECO:0000259" key="2">
    <source>
        <dbReference type="PROSITE" id="PS50943"/>
    </source>
</evidence>
<dbReference type="Proteomes" id="UP000381693">
    <property type="component" value="Unassembled WGS sequence"/>
</dbReference>
<evidence type="ECO:0000313" key="3">
    <source>
        <dbReference type="EMBL" id="VVM06865.1"/>
    </source>
</evidence>
<proteinExistence type="predicted"/>
<dbReference type="GO" id="GO:0003677">
    <property type="term" value="F:DNA binding"/>
    <property type="evidence" value="ECO:0007669"/>
    <property type="project" value="InterPro"/>
</dbReference>
<dbReference type="PANTHER" id="PTHR43236">
    <property type="entry name" value="ANTITOXIN HIGA1"/>
    <property type="match status" value="1"/>
</dbReference>
<feature type="domain" description="HTH cro/C1-type" evidence="2">
    <location>
        <begin position="12"/>
        <end position="66"/>
    </location>
</feature>
<dbReference type="InterPro" id="IPR052345">
    <property type="entry name" value="Rad_response_metalloprotease"/>
</dbReference>
<feature type="compositionally biased region" description="Basic and acidic residues" evidence="1">
    <location>
        <begin position="1"/>
        <end position="10"/>
    </location>
</feature>
<feature type="region of interest" description="Disordered" evidence="1">
    <location>
        <begin position="1"/>
        <end position="25"/>
    </location>
</feature>
<evidence type="ECO:0000256" key="1">
    <source>
        <dbReference type="SAM" id="MobiDB-lite"/>
    </source>
</evidence>
<name>A0A5E6MBR4_9BACT</name>
<organism evidence="3 4">
    <name type="scientific">Methylacidimicrobium cyclopophantes</name>
    <dbReference type="NCBI Taxonomy" id="1041766"/>
    <lineage>
        <taxon>Bacteria</taxon>
        <taxon>Pseudomonadati</taxon>
        <taxon>Verrucomicrobiota</taxon>
        <taxon>Methylacidimicrobium</taxon>
    </lineage>
</organism>
<dbReference type="PROSITE" id="PS50943">
    <property type="entry name" value="HTH_CROC1"/>
    <property type="match status" value="1"/>
</dbReference>
<dbReference type="AlphaFoldDB" id="A0A5E6MBR4"/>
<sequence length="388" mass="43849">MTLTREELGQRLRRSRESAGLSQRDAAKELGLPRPSISQIEAGKRGVESLELVRLARLYGKPVSWFLEPGTGANPLELVTNLESFPKADQEVLLRFVRFCEDYGWIEAELGIFPASPLPDYGAAGDPADEGDAVRQGEAVAEAERRRLGLGGICGEGIGGLLDRLGIRLSIRELPGCRVRSAFFFHPRLGAAVFGNSSRNNGWLPLVLAEEYAHLLFDRRLAGAIHAEMAGERKEPQALRSIRARRFAFAFVLPVPDLRKAVPFDPVVRTEGGHRLGIPDLLLLHRTFRCPTEVLWQRWEQLGWVRAEQRERLGSIRLGEWKRRFGESGEEETRWDHPYPDRFIRLVLEGCRKGKVGRERLATLFDLDRMQAGRLLSWVDRCARLDLC</sequence>
<dbReference type="SMART" id="SM00530">
    <property type="entry name" value="HTH_XRE"/>
    <property type="match status" value="1"/>
</dbReference>
<accession>A0A5E6MBR4</accession>
<keyword evidence="4" id="KW-1185">Reference proteome</keyword>
<dbReference type="EMBL" id="CABFUZ020000132">
    <property type="protein sequence ID" value="VVM06865.1"/>
    <property type="molecule type" value="Genomic_DNA"/>
</dbReference>
<protein>
    <recommendedName>
        <fullName evidence="2">HTH cro/C1-type domain-containing protein</fullName>
    </recommendedName>
</protein>
<comment type="caution">
    <text evidence="3">The sequence shown here is derived from an EMBL/GenBank/DDBJ whole genome shotgun (WGS) entry which is preliminary data.</text>
</comment>
<dbReference type="Pfam" id="PF13560">
    <property type="entry name" value="HTH_31"/>
    <property type="match status" value="1"/>
</dbReference>
<dbReference type="PANTHER" id="PTHR43236:SF2">
    <property type="entry name" value="BLL0069 PROTEIN"/>
    <property type="match status" value="1"/>
</dbReference>
<reference evidence="3" key="1">
    <citation type="submission" date="2019-09" db="EMBL/GenBank/DDBJ databases">
        <authorList>
            <person name="Cremers G."/>
        </authorList>
    </citation>
    <scope>NUCLEOTIDE SEQUENCE [LARGE SCALE GENOMIC DNA]</scope>
    <source>
        <strain evidence="3">3B</strain>
    </source>
</reference>